<organism evidence="2">
    <name type="scientific">marine metagenome</name>
    <dbReference type="NCBI Taxonomy" id="408172"/>
    <lineage>
        <taxon>unclassified sequences</taxon>
        <taxon>metagenomes</taxon>
        <taxon>ecological metagenomes</taxon>
    </lineage>
</organism>
<evidence type="ECO:0000256" key="1">
    <source>
        <dbReference type="SAM" id="MobiDB-lite"/>
    </source>
</evidence>
<dbReference type="NCBIfam" id="NF006040">
    <property type="entry name" value="PRK08183.1"/>
    <property type="match status" value="1"/>
</dbReference>
<dbReference type="PANTHER" id="PTHR12910:SF2">
    <property type="entry name" value="NADH DEHYDROGENASE [UBIQUINONE] 1 ALPHA SUBCOMPLEX SUBUNIT 12"/>
    <property type="match status" value="1"/>
</dbReference>
<name>A0A382NC05_9ZZZZ</name>
<dbReference type="GO" id="GO:0045271">
    <property type="term" value="C:respiratory chain complex I"/>
    <property type="evidence" value="ECO:0007669"/>
    <property type="project" value="InterPro"/>
</dbReference>
<dbReference type="GO" id="GO:0006979">
    <property type="term" value="P:response to oxidative stress"/>
    <property type="evidence" value="ECO:0007669"/>
    <property type="project" value="TreeGrafter"/>
</dbReference>
<proteinExistence type="predicted"/>
<accession>A0A382NC05</accession>
<dbReference type="AlphaFoldDB" id="A0A382NC05"/>
<sequence>MKTSLGTKLYTWLFGTLVGKDQFTNMYYRQKQSKLGQREKRWVIYNEEPEGSAVPPEWQGWLTHTLSEPPTEKQLTKQSWMIDHRPNPTGTRNAYRPPGALEKGGIRPPAIGDYEPWRPD</sequence>
<dbReference type="Pfam" id="PF05071">
    <property type="entry name" value="NDUFA12"/>
    <property type="match status" value="1"/>
</dbReference>
<evidence type="ECO:0000313" key="2">
    <source>
        <dbReference type="EMBL" id="SVC57101.1"/>
    </source>
</evidence>
<feature type="region of interest" description="Disordered" evidence="1">
    <location>
        <begin position="67"/>
        <end position="120"/>
    </location>
</feature>
<evidence type="ECO:0008006" key="3">
    <source>
        <dbReference type="Google" id="ProtNLM"/>
    </source>
</evidence>
<dbReference type="PANTHER" id="PTHR12910">
    <property type="entry name" value="NADH-UBIQUINONE OXIDOREDUCTASE SUBUNIT B17.2"/>
    <property type="match status" value="1"/>
</dbReference>
<gene>
    <name evidence="2" type="ORF">METZ01_LOCUS309955</name>
</gene>
<reference evidence="2" key="1">
    <citation type="submission" date="2018-05" db="EMBL/GenBank/DDBJ databases">
        <authorList>
            <person name="Lanie J.A."/>
            <person name="Ng W.-L."/>
            <person name="Kazmierczak K.M."/>
            <person name="Andrzejewski T.M."/>
            <person name="Davidsen T.M."/>
            <person name="Wayne K.J."/>
            <person name="Tettelin H."/>
            <person name="Glass J.I."/>
            <person name="Rusch D."/>
            <person name="Podicherti R."/>
            <person name="Tsui H.-C.T."/>
            <person name="Winkler M.E."/>
        </authorList>
    </citation>
    <scope>NUCLEOTIDE SEQUENCE</scope>
</reference>
<protein>
    <recommendedName>
        <fullName evidence="3">NADH:ubiquinone oxidoreductase subunit NDUFA12</fullName>
    </recommendedName>
</protein>
<dbReference type="InterPro" id="IPR007763">
    <property type="entry name" value="NDUFA12"/>
</dbReference>
<dbReference type="EMBL" id="UINC01098519">
    <property type="protein sequence ID" value="SVC57101.1"/>
    <property type="molecule type" value="Genomic_DNA"/>
</dbReference>